<feature type="non-terminal residue" evidence="1">
    <location>
        <position position="1"/>
    </location>
</feature>
<dbReference type="Proteomes" id="UP001054945">
    <property type="component" value="Unassembled WGS sequence"/>
</dbReference>
<evidence type="ECO:0000313" key="1">
    <source>
        <dbReference type="EMBL" id="GIZ02068.1"/>
    </source>
</evidence>
<accession>A0AAV4Y418</accession>
<organism evidence="1 2">
    <name type="scientific">Caerostris extrusa</name>
    <name type="common">Bark spider</name>
    <name type="synonym">Caerostris bankana</name>
    <dbReference type="NCBI Taxonomy" id="172846"/>
    <lineage>
        <taxon>Eukaryota</taxon>
        <taxon>Metazoa</taxon>
        <taxon>Ecdysozoa</taxon>
        <taxon>Arthropoda</taxon>
        <taxon>Chelicerata</taxon>
        <taxon>Arachnida</taxon>
        <taxon>Araneae</taxon>
        <taxon>Araneomorphae</taxon>
        <taxon>Entelegynae</taxon>
        <taxon>Araneoidea</taxon>
        <taxon>Araneidae</taxon>
        <taxon>Caerostris</taxon>
    </lineage>
</organism>
<proteinExistence type="predicted"/>
<gene>
    <name evidence="1" type="ORF">CEXT_73091</name>
</gene>
<dbReference type="EMBL" id="BPLR01018755">
    <property type="protein sequence ID" value="GIZ02068.1"/>
    <property type="molecule type" value="Genomic_DNA"/>
</dbReference>
<comment type="caution">
    <text evidence="1">The sequence shown here is derived from an EMBL/GenBank/DDBJ whole genome shotgun (WGS) entry which is preliminary data.</text>
</comment>
<dbReference type="AlphaFoldDB" id="A0AAV4Y418"/>
<name>A0AAV4Y418_CAEEX</name>
<keyword evidence="2" id="KW-1185">Reference proteome</keyword>
<sequence length="78" mass="8961">KESSKFSNVLKHVDEKRIFLVFIWFRSSFPWVAFCPQPSRSFTQLSEGFWDSLFPSSSPDSCFGHASGSYQNKIGFTN</sequence>
<evidence type="ECO:0000313" key="2">
    <source>
        <dbReference type="Proteomes" id="UP001054945"/>
    </source>
</evidence>
<reference evidence="1 2" key="1">
    <citation type="submission" date="2021-06" db="EMBL/GenBank/DDBJ databases">
        <title>Caerostris extrusa draft genome.</title>
        <authorList>
            <person name="Kono N."/>
            <person name="Arakawa K."/>
        </authorList>
    </citation>
    <scope>NUCLEOTIDE SEQUENCE [LARGE SCALE GENOMIC DNA]</scope>
</reference>
<protein>
    <submittedName>
        <fullName evidence="1">Uncharacterized protein</fullName>
    </submittedName>
</protein>